<organism evidence="2 3">
    <name type="scientific">Corynebacterium lowii</name>
    <dbReference type="NCBI Taxonomy" id="1544413"/>
    <lineage>
        <taxon>Bacteria</taxon>
        <taxon>Bacillati</taxon>
        <taxon>Actinomycetota</taxon>
        <taxon>Actinomycetes</taxon>
        <taxon>Mycobacteriales</taxon>
        <taxon>Corynebacteriaceae</taxon>
        <taxon>Corynebacterium</taxon>
    </lineage>
</organism>
<comment type="caution">
    <text evidence="2">The sequence shown here is derived from an EMBL/GenBank/DDBJ whole genome shotgun (WGS) entry which is preliminary data.</text>
</comment>
<keyword evidence="3" id="KW-1185">Reference proteome</keyword>
<dbReference type="AlphaFoldDB" id="A0A0Q0ULC4"/>
<name>A0A0Q0ULC4_9CORY</name>
<evidence type="ECO:0000313" key="3">
    <source>
        <dbReference type="Proteomes" id="UP000050488"/>
    </source>
</evidence>
<keyword evidence="1" id="KW-0472">Membrane</keyword>
<evidence type="ECO:0000256" key="1">
    <source>
        <dbReference type="SAM" id="Phobius"/>
    </source>
</evidence>
<gene>
    <name evidence="2" type="ORF">Clow_00174</name>
</gene>
<dbReference type="STRING" id="1544413.Clow_00174"/>
<feature type="transmembrane region" description="Helical" evidence="1">
    <location>
        <begin position="48"/>
        <end position="70"/>
    </location>
</feature>
<keyword evidence="1" id="KW-0812">Transmembrane</keyword>
<feature type="transmembrane region" description="Helical" evidence="1">
    <location>
        <begin position="7"/>
        <end position="28"/>
    </location>
</feature>
<proteinExistence type="predicted"/>
<dbReference type="EMBL" id="LKEV01000001">
    <property type="protein sequence ID" value="KQB87126.1"/>
    <property type="molecule type" value="Genomic_DNA"/>
</dbReference>
<accession>A0A0Q0ULC4</accession>
<dbReference type="Proteomes" id="UP000050488">
    <property type="component" value="Unassembled WGS sequence"/>
</dbReference>
<sequence length="90" mass="9637">MIALIRGGGYLLALGLFSFIASLVASGLEYRRAEAAGSMPGPTSEWILYWHGLSLLVLLLGVVLLCVGFIRRRRASGPTPATPRAANRPE</sequence>
<evidence type="ECO:0000313" key="2">
    <source>
        <dbReference type="EMBL" id="KQB87126.1"/>
    </source>
</evidence>
<protein>
    <submittedName>
        <fullName evidence="2">Uncharacterized protein</fullName>
    </submittedName>
</protein>
<keyword evidence="1" id="KW-1133">Transmembrane helix</keyword>
<reference evidence="2 3" key="1">
    <citation type="submission" date="2015-10" db="EMBL/GenBank/DDBJ databases">
        <title>Corynebacteirum lowii and Corynebacterium oculi species nova, derived from human clinical disease and and emended description of Corynebacterium mastiditis.</title>
        <authorList>
            <person name="Bernard K."/>
            <person name="Pacheco A.L."/>
            <person name="Mcdougall C."/>
            <person name="Burtx T."/>
            <person name="Weibe D."/>
            <person name="Tyler S."/>
            <person name="Olson A.B."/>
            <person name="Cnockaert M."/>
            <person name="Eguchi H."/>
            <person name="Kuwahara T."/>
            <person name="Nakayama-Imaohji H."/>
            <person name="Boudewijins M."/>
            <person name="Van Hoecke F."/>
            <person name="Bernier A.-M."/>
            <person name="Vandamme P."/>
        </authorList>
    </citation>
    <scope>NUCLEOTIDE SEQUENCE [LARGE SCALE GENOMIC DNA]</scope>
    <source>
        <strain evidence="2 3">NML 130206</strain>
    </source>
</reference>